<comment type="caution">
    <text evidence="2">The sequence shown here is derived from an EMBL/GenBank/DDBJ whole genome shotgun (WGS) entry which is preliminary data.</text>
</comment>
<evidence type="ECO:0000313" key="3">
    <source>
        <dbReference type="Proteomes" id="UP000298663"/>
    </source>
</evidence>
<keyword evidence="3" id="KW-1185">Reference proteome</keyword>
<gene>
    <name evidence="2" type="ORF">L596_024502</name>
</gene>
<protein>
    <submittedName>
        <fullName evidence="2">Uncharacterized protein</fullName>
    </submittedName>
</protein>
<dbReference type="AlphaFoldDB" id="A0A4U5MGY7"/>
<accession>A0A4U5MGY7</accession>
<evidence type="ECO:0000256" key="1">
    <source>
        <dbReference type="SAM" id="MobiDB-lite"/>
    </source>
</evidence>
<feature type="region of interest" description="Disordered" evidence="1">
    <location>
        <begin position="1"/>
        <end position="24"/>
    </location>
</feature>
<organism evidence="2 3">
    <name type="scientific">Steinernema carpocapsae</name>
    <name type="common">Entomopathogenic nematode</name>
    <dbReference type="NCBI Taxonomy" id="34508"/>
    <lineage>
        <taxon>Eukaryota</taxon>
        <taxon>Metazoa</taxon>
        <taxon>Ecdysozoa</taxon>
        <taxon>Nematoda</taxon>
        <taxon>Chromadorea</taxon>
        <taxon>Rhabditida</taxon>
        <taxon>Tylenchina</taxon>
        <taxon>Panagrolaimomorpha</taxon>
        <taxon>Strongyloidoidea</taxon>
        <taxon>Steinernematidae</taxon>
        <taxon>Steinernema</taxon>
    </lineage>
</organism>
<reference evidence="2 3" key="1">
    <citation type="journal article" date="2015" name="Genome Biol.">
        <title>Comparative genomics of Steinernema reveals deeply conserved gene regulatory networks.</title>
        <authorList>
            <person name="Dillman A.R."/>
            <person name="Macchietto M."/>
            <person name="Porter C.F."/>
            <person name="Rogers A."/>
            <person name="Williams B."/>
            <person name="Antoshechkin I."/>
            <person name="Lee M.M."/>
            <person name="Goodwin Z."/>
            <person name="Lu X."/>
            <person name="Lewis E.E."/>
            <person name="Goodrich-Blair H."/>
            <person name="Stock S.P."/>
            <person name="Adams B.J."/>
            <person name="Sternberg P.W."/>
            <person name="Mortazavi A."/>
        </authorList>
    </citation>
    <scope>NUCLEOTIDE SEQUENCE [LARGE SCALE GENOMIC DNA]</scope>
    <source>
        <strain evidence="2 3">ALL</strain>
    </source>
</reference>
<dbReference type="EMBL" id="AZBU02000008">
    <property type="protein sequence ID" value="TKR68534.1"/>
    <property type="molecule type" value="Genomic_DNA"/>
</dbReference>
<proteinExistence type="predicted"/>
<name>A0A4U5MGY7_STECR</name>
<dbReference type="Proteomes" id="UP000298663">
    <property type="component" value="Unassembled WGS sequence"/>
</dbReference>
<reference evidence="2 3" key="2">
    <citation type="journal article" date="2019" name="G3 (Bethesda)">
        <title>Hybrid Assembly of the Genome of the Entomopathogenic Nematode Steinernema carpocapsae Identifies the X-Chromosome.</title>
        <authorList>
            <person name="Serra L."/>
            <person name="Macchietto M."/>
            <person name="Macias-Munoz A."/>
            <person name="McGill C.J."/>
            <person name="Rodriguez I.M."/>
            <person name="Rodriguez B."/>
            <person name="Murad R."/>
            <person name="Mortazavi A."/>
        </authorList>
    </citation>
    <scope>NUCLEOTIDE SEQUENCE [LARGE SCALE GENOMIC DNA]</scope>
    <source>
        <strain evidence="2 3">ALL</strain>
    </source>
</reference>
<dbReference type="OrthoDB" id="3626597at2759"/>
<evidence type="ECO:0000313" key="2">
    <source>
        <dbReference type="EMBL" id="TKR68534.1"/>
    </source>
</evidence>
<sequence>MFCSSTLEFTHESGSPRPPRSTPSAVWSQIRATRVFNRQSVSSSPGSQILMAMNSVVAVSECGARNVLRLGKAATALTQTGISPSIGASRGLPETPARKTYINVTLVTFTGCLEAVYDYLEVIRAENQRA</sequence>